<accession>A0AAV2ECC7</accession>
<organism evidence="2 3">
    <name type="scientific">Linum trigynum</name>
    <dbReference type="NCBI Taxonomy" id="586398"/>
    <lineage>
        <taxon>Eukaryota</taxon>
        <taxon>Viridiplantae</taxon>
        <taxon>Streptophyta</taxon>
        <taxon>Embryophyta</taxon>
        <taxon>Tracheophyta</taxon>
        <taxon>Spermatophyta</taxon>
        <taxon>Magnoliopsida</taxon>
        <taxon>eudicotyledons</taxon>
        <taxon>Gunneridae</taxon>
        <taxon>Pentapetalae</taxon>
        <taxon>rosids</taxon>
        <taxon>fabids</taxon>
        <taxon>Malpighiales</taxon>
        <taxon>Linaceae</taxon>
        <taxon>Linum</taxon>
    </lineage>
</organism>
<evidence type="ECO:0000313" key="2">
    <source>
        <dbReference type="EMBL" id="CAL1383357.1"/>
    </source>
</evidence>
<name>A0AAV2ECC7_9ROSI</name>
<gene>
    <name evidence="2" type="ORF">LTRI10_LOCUS24638</name>
</gene>
<feature type="region of interest" description="Disordered" evidence="1">
    <location>
        <begin position="1"/>
        <end position="32"/>
    </location>
</feature>
<sequence length="131" mass="13798">MQVFRQGPVGSGGGDGIEPATEEEGTGGAGRVFHGIHVGEKQWFVVKTKYANHPCSGSYWRRRSRSSGRARMPAGAVVRCSVLLEGAGGDGLGGGRGRRAVSEVHRISYLGLGHESGETRTGPAIRGALRR</sequence>
<dbReference type="EMBL" id="OZ034817">
    <property type="protein sequence ID" value="CAL1383357.1"/>
    <property type="molecule type" value="Genomic_DNA"/>
</dbReference>
<proteinExistence type="predicted"/>
<keyword evidence="3" id="KW-1185">Reference proteome</keyword>
<dbReference type="AlphaFoldDB" id="A0AAV2ECC7"/>
<dbReference type="Proteomes" id="UP001497516">
    <property type="component" value="Chromosome 4"/>
</dbReference>
<evidence type="ECO:0000313" key="3">
    <source>
        <dbReference type="Proteomes" id="UP001497516"/>
    </source>
</evidence>
<reference evidence="2 3" key="1">
    <citation type="submission" date="2024-04" db="EMBL/GenBank/DDBJ databases">
        <authorList>
            <person name="Fracassetti M."/>
        </authorList>
    </citation>
    <scope>NUCLEOTIDE SEQUENCE [LARGE SCALE GENOMIC DNA]</scope>
</reference>
<protein>
    <submittedName>
        <fullName evidence="2">Uncharacterized protein</fullName>
    </submittedName>
</protein>
<evidence type="ECO:0000256" key="1">
    <source>
        <dbReference type="SAM" id="MobiDB-lite"/>
    </source>
</evidence>